<comment type="caution">
    <text evidence="1">The sequence shown here is derived from an EMBL/GenBank/DDBJ whole genome shotgun (WGS) entry which is preliminary data.</text>
</comment>
<gene>
    <name evidence="1" type="ORF">BACPEC_02427</name>
</gene>
<dbReference type="HOGENOM" id="CLU_3265875_0_0_9"/>
<reference evidence="1 2" key="1">
    <citation type="submission" date="2008-11" db="EMBL/GenBank/DDBJ databases">
        <title>Draft genome sequence of Bacteroides pectinophilus (ATCC 43243).</title>
        <authorList>
            <person name="Sudarsanam P."/>
            <person name="Ley R."/>
            <person name="Guruge J."/>
            <person name="Turnbaugh P.J."/>
            <person name="Mahowald M."/>
            <person name="Liep D."/>
            <person name="Gordon J."/>
        </authorList>
    </citation>
    <scope>NUCLEOTIDE SEQUENCE [LARGE SCALE GENOMIC DNA]</scope>
    <source>
        <strain evidence="1 2">ATCC 43243</strain>
    </source>
</reference>
<keyword evidence="2" id="KW-1185">Reference proteome</keyword>
<accession>B7AUM8</accession>
<organism evidence="1 2">
    <name type="scientific">[Bacteroides] pectinophilus ATCC 43243</name>
    <dbReference type="NCBI Taxonomy" id="483218"/>
    <lineage>
        <taxon>Bacteria</taxon>
        <taxon>Bacillati</taxon>
        <taxon>Bacillota</taxon>
        <taxon>Clostridia</taxon>
        <taxon>Eubacteriales</taxon>
    </lineage>
</organism>
<protein>
    <submittedName>
        <fullName evidence="1">Uncharacterized protein</fullName>
    </submittedName>
</protein>
<sequence length="41" mass="4582">MTAFLKILPIVPHPAILIIRYPSTAVSTALHYRPAIRGEPR</sequence>
<evidence type="ECO:0000313" key="2">
    <source>
        <dbReference type="Proteomes" id="UP000003136"/>
    </source>
</evidence>
<dbReference type="Proteomes" id="UP000003136">
    <property type="component" value="Unassembled WGS sequence"/>
</dbReference>
<evidence type="ECO:0000313" key="1">
    <source>
        <dbReference type="EMBL" id="EEC55920.1"/>
    </source>
</evidence>
<dbReference type="EMBL" id="ABVQ01000037">
    <property type="protein sequence ID" value="EEC55920.1"/>
    <property type="molecule type" value="Genomic_DNA"/>
</dbReference>
<proteinExistence type="predicted"/>
<reference evidence="1 2" key="2">
    <citation type="submission" date="2008-11" db="EMBL/GenBank/DDBJ databases">
        <authorList>
            <person name="Fulton L."/>
            <person name="Clifton S."/>
            <person name="Fulton B."/>
            <person name="Xu J."/>
            <person name="Minx P."/>
            <person name="Pepin K.H."/>
            <person name="Johnson M."/>
            <person name="Bhonagiri V."/>
            <person name="Nash W.E."/>
            <person name="Mardis E.R."/>
            <person name="Wilson R.K."/>
        </authorList>
    </citation>
    <scope>NUCLEOTIDE SEQUENCE [LARGE SCALE GENOMIC DNA]</scope>
    <source>
        <strain evidence="1 2">ATCC 43243</strain>
    </source>
</reference>
<name>B7AUM8_9FIRM</name>
<dbReference type="AlphaFoldDB" id="B7AUM8"/>